<feature type="DNA-binding region" description="H-T-H motif" evidence="2">
    <location>
        <begin position="32"/>
        <end position="51"/>
    </location>
</feature>
<dbReference type="PRINTS" id="PR00455">
    <property type="entry name" value="HTHTETR"/>
</dbReference>
<evidence type="ECO:0000313" key="5">
    <source>
        <dbReference type="Proteomes" id="UP001597156"/>
    </source>
</evidence>
<dbReference type="Pfam" id="PF00440">
    <property type="entry name" value="TetR_N"/>
    <property type="match status" value="1"/>
</dbReference>
<dbReference type="SUPFAM" id="SSF46689">
    <property type="entry name" value="Homeodomain-like"/>
    <property type="match status" value="1"/>
</dbReference>
<protein>
    <submittedName>
        <fullName evidence="4">TetR/AcrR family transcriptional regulator</fullName>
    </submittedName>
</protein>
<dbReference type="InterPro" id="IPR009057">
    <property type="entry name" value="Homeodomain-like_sf"/>
</dbReference>
<dbReference type="InterPro" id="IPR050109">
    <property type="entry name" value="HTH-type_TetR-like_transc_reg"/>
</dbReference>
<evidence type="ECO:0000256" key="1">
    <source>
        <dbReference type="ARBA" id="ARBA00023125"/>
    </source>
</evidence>
<reference evidence="5" key="1">
    <citation type="journal article" date="2019" name="Int. J. Syst. Evol. Microbiol.">
        <title>The Global Catalogue of Microorganisms (GCM) 10K type strain sequencing project: providing services to taxonomists for standard genome sequencing and annotation.</title>
        <authorList>
            <consortium name="The Broad Institute Genomics Platform"/>
            <consortium name="The Broad Institute Genome Sequencing Center for Infectious Disease"/>
            <person name="Wu L."/>
            <person name="Ma J."/>
        </authorList>
    </citation>
    <scope>NUCLEOTIDE SEQUENCE [LARGE SCALE GENOMIC DNA]</scope>
    <source>
        <strain evidence="5">CCUG 71848</strain>
    </source>
</reference>
<evidence type="ECO:0000256" key="2">
    <source>
        <dbReference type="PROSITE-ProRule" id="PRU00335"/>
    </source>
</evidence>
<sequence length="213" mass="24438">MVGKRLSRDPQKVTAILNAAVKIFGTAGYSASTDQIALAAHVAKGSVFRYFDNKPKLYRSAVRQAMTTLTNVVDLTIWLASDDLVSMIIRATRYKTELSHRYPNEFALLTRVYTHDGDIPQSLDDDTFAIIDKWARRIQHQVVDAMADKLTLRPELEETTVKAFLSMVLQGMTRQIQTYFDQHPGIRRMEDMTEIVEQVTRYMEMLEYGIVRQ</sequence>
<dbReference type="InterPro" id="IPR001647">
    <property type="entry name" value="HTH_TetR"/>
</dbReference>
<dbReference type="Gene3D" id="1.10.357.10">
    <property type="entry name" value="Tetracycline Repressor, domain 2"/>
    <property type="match status" value="1"/>
</dbReference>
<dbReference type="SUPFAM" id="SSF48498">
    <property type="entry name" value="Tetracyclin repressor-like, C-terminal domain"/>
    <property type="match status" value="1"/>
</dbReference>
<dbReference type="InterPro" id="IPR023772">
    <property type="entry name" value="DNA-bd_HTH_TetR-type_CS"/>
</dbReference>
<name>A0ABW3PH85_9LACO</name>
<keyword evidence="5" id="KW-1185">Reference proteome</keyword>
<dbReference type="Proteomes" id="UP001597156">
    <property type="component" value="Unassembled WGS sequence"/>
</dbReference>
<gene>
    <name evidence="4" type="ORF">ACFQ22_10685</name>
</gene>
<organism evidence="4 5">
    <name type="scientific">Lentilactobacillus raoultii</name>
    <dbReference type="NCBI Taxonomy" id="1987503"/>
    <lineage>
        <taxon>Bacteria</taxon>
        <taxon>Bacillati</taxon>
        <taxon>Bacillota</taxon>
        <taxon>Bacilli</taxon>
        <taxon>Lactobacillales</taxon>
        <taxon>Lactobacillaceae</taxon>
        <taxon>Lentilactobacillus</taxon>
    </lineage>
</organism>
<dbReference type="RefSeq" id="WP_225419149.1">
    <property type="nucleotide sequence ID" value="NZ_JBHTLH010000038.1"/>
</dbReference>
<feature type="domain" description="HTH tetR-type" evidence="3">
    <location>
        <begin position="10"/>
        <end position="69"/>
    </location>
</feature>
<dbReference type="EMBL" id="JBHTLH010000038">
    <property type="protein sequence ID" value="MFD1125814.1"/>
    <property type="molecule type" value="Genomic_DNA"/>
</dbReference>
<comment type="caution">
    <text evidence="4">The sequence shown here is derived from an EMBL/GenBank/DDBJ whole genome shotgun (WGS) entry which is preliminary data.</text>
</comment>
<dbReference type="PROSITE" id="PS01081">
    <property type="entry name" value="HTH_TETR_1"/>
    <property type="match status" value="1"/>
</dbReference>
<accession>A0ABW3PH85</accession>
<dbReference type="Gene3D" id="1.10.10.60">
    <property type="entry name" value="Homeodomain-like"/>
    <property type="match status" value="1"/>
</dbReference>
<evidence type="ECO:0000313" key="4">
    <source>
        <dbReference type="EMBL" id="MFD1125814.1"/>
    </source>
</evidence>
<evidence type="ECO:0000259" key="3">
    <source>
        <dbReference type="PROSITE" id="PS50977"/>
    </source>
</evidence>
<dbReference type="PANTHER" id="PTHR30055:SF226">
    <property type="entry name" value="HTH-TYPE TRANSCRIPTIONAL REGULATOR PKSA"/>
    <property type="match status" value="1"/>
</dbReference>
<dbReference type="InterPro" id="IPR036271">
    <property type="entry name" value="Tet_transcr_reg_TetR-rel_C_sf"/>
</dbReference>
<keyword evidence="1 2" id="KW-0238">DNA-binding</keyword>
<proteinExistence type="predicted"/>
<dbReference type="PROSITE" id="PS50977">
    <property type="entry name" value="HTH_TETR_2"/>
    <property type="match status" value="1"/>
</dbReference>
<dbReference type="PANTHER" id="PTHR30055">
    <property type="entry name" value="HTH-TYPE TRANSCRIPTIONAL REGULATOR RUTR"/>
    <property type="match status" value="1"/>
</dbReference>